<evidence type="ECO:0000256" key="1">
    <source>
        <dbReference type="ARBA" id="ARBA00023002"/>
    </source>
</evidence>
<evidence type="ECO:0000259" key="2">
    <source>
        <dbReference type="PROSITE" id="PS51671"/>
    </source>
</evidence>
<dbReference type="Gene3D" id="3.40.50.10380">
    <property type="entry name" value="Malic enzyme, N-terminal domain"/>
    <property type="match status" value="1"/>
</dbReference>
<feature type="non-terminal residue" evidence="3">
    <location>
        <position position="233"/>
    </location>
</feature>
<name>A0A0F8YG56_9ZZZZ</name>
<dbReference type="InterPro" id="IPR012301">
    <property type="entry name" value="Malic_N_dom"/>
</dbReference>
<reference evidence="3" key="1">
    <citation type="journal article" date="2015" name="Nature">
        <title>Complex archaea that bridge the gap between prokaryotes and eukaryotes.</title>
        <authorList>
            <person name="Spang A."/>
            <person name="Saw J.H."/>
            <person name="Jorgensen S.L."/>
            <person name="Zaremba-Niedzwiedzka K."/>
            <person name="Martijn J."/>
            <person name="Lind A.E."/>
            <person name="van Eijk R."/>
            <person name="Schleper C."/>
            <person name="Guy L."/>
            <person name="Ettema T.J."/>
        </authorList>
    </citation>
    <scope>NUCLEOTIDE SEQUENCE</scope>
</reference>
<dbReference type="EMBL" id="LAZR01069795">
    <property type="protein sequence ID" value="KKK47006.1"/>
    <property type="molecule type" value="Genomic_DNA"/>
</dbReference>
<dbReference type="GO" id="GO:0016616">
    <property type="term" value="F:oxidoreductase activity, acting on the CH-OH group of donors, NAD or NADP as acceptor"/>
    <property type="evidence" value="ECO:0007669"/>
    <property type="project" value="InterPro"/>
</dbReference>
<dbReference type="Pfam" id="PF00390">
    <property type="entry name" value="malic"/>
    <property type="match status" value="1"/>
</dbReference>
<feature type="domain" description="ACT" evidence="2">
    <location>
        <begin position="13"/>
        <end position="87"/>
    </location>
</feature>
<dbReference type="SUPFAM" id="SSF55021">
    <property type="entry name" value="ACT-like"/>
    <property type="match status" value="1"/>
</dbReference>
<dbReference type="Pfam" id="PF01842">
    <property type="entry name" value="ACT"/>
    <property type="match status" value="1"/>
</dbReference>
<dbReference type="AlphaFoldDB" id="A0A0F8YG56"/>
<dbReference type="GO" id="GO:0004470">
    <property type="term" value="F:malic enzyme activity"/>
    <property type="evidence" value="ECO:0007669"/>
    <property type="project" value="InterPro"/>
</dbReference>
<dbReference type="PROSITE" id="PS51671">
    <property type="entry name" value="ACT"/>
    <property type="match status" value="1"/>
</dbReference>
<dbReference type="SUPFAM" id="SSF53223">
    <property type="entry name" value="Aminoacid dehydrogenase-like, N-terminal domain"/>
    <property type="match status" value="1"/>
</dbReference>
<sequence>MPSSAQKPQFFRTLRVRNVNHVGVLASVLGVIARHGGNVGDIRTVSQGRTAIVRDLDLLVESLADLDGVLAELGAMPESTVLEVRDEVLSAHVGGKIRVVSKLPIDTFAELGRVYTPGVGEVCRRIHETPRMAELYTTISNTVAIVSDGSAVMGLANLGPGASMPVLEGKAALLARLVAVNAVPLALRSQDPDEIVAAVRCISPSFGVIQLEDIASPRCFDIEPRAQEAVDVA</sequence>
<dbReference type="SMART" id="SM01274">
    <property type="entry name" value="malic"/>
    <property type="match status" value="1"/>
</dbReference>
<evidence type="ECO:0000313" key="3">
    <source>
        <dbReference type="EMBL" id="KKK47006.1"/>
    </source>
</evidence>
<dbReference type="InterPro" id="IPR045865">
    <property type="entry name" value="ACT-like_dom_sf"/>
</dbReference>
<dbReference type="InterPro" id="IPR037062">
    <property type="entry name" value="Malic_N_dom_sf"/>
</dbReference>
<dbReference type="InterPro" id="IPR051674">
    <property type="entry name" value="Malate_Decarboxylase"/>
</dbReference>
<dbReference type="PANTHER" id="PTHR43237:SF4">
    <property type="entry name" value="NADP-DEPENDENT MALIC ENZYME"/>
    <property type="match status" value="1"/>
</dbReference>
<comment type="caution">
    <text evidence="3">The sequence shown here is derived from an EMBL/GenBank/DDBJ whole genome shotgun (WGS) entry which is preliminary data.</text>
</comment>
<accession>A0A0F8YG56</accession>
<keyword evidence="1" id="KW-0560">Oxidoreductase</keyword>
<proteinExistence type="predicted"/>
<dbReference type="InterPro" id="IPR046346">
    <property type="entry name" value="Aminoacid_DH-like_N_sf"/>
</dbReference>
<dbReference type="InterPro" id="IPR002912">
    <property type="entry name" value="ACT_dom"/>
</dbReference>
<protein>
    <recommendedName>
        <fullName evidence="2">ACT domain-containing protein</fullName>
    </recommendedName>
</protein>
<organism evidence="3">
    <name type="scientific">marine sediment metagenome</name>
    <dbReference type="NCBI Taxonomy" id="412755"/>
    <lineage>
        <taxon>unclassified sequences</taxon>
        <taxon>metagenomes</taxon>
        <taxon>ecological metagenomes</taxon>
    </lineage>
</organism>
<gene>
    <name evidence="3" type="ORF">LCGC14_3159530</name>
</gene>
<dbReference type="PANTHER" id="PTHR43237">
    <property type="entry name" value="NADP-DEPENDENT MALIC ENZYME"/>
    <property type="match status" value="1"/>
</dbReference>